<sequence>MRKQGMLIQCDENREEQSLNRSLNHESQEDLDAEEEPNEEMEQLEIAANRKWSLISFPDVIELGGIKDVDEQKWRNTLIGSIHSKKWFDNDEVKRELIRNWKIKNKFELCKIADGIFSVKFLKDNDLHFVLNNGPWDIHGYIISFKLWDKDIILEDFEFPYFPVWIQIFGLPIERHTQRNVRKIGSAFGEVKNIDSVGGAEGKKPYARVQVMFNVHCPIIKEAKVRLTEGKIVYVKFKYEHIPLFCYCCGVLGHDFGICKDLLKLRRSFVKKENREMSKEEVRSCFKFSYMQRASSFKYGVGIQQRYVVEVDPIHEMEIEDQKLRDWQEAKARREERRKTSLGKSKWVNGQGEIESNEDEICLTGQSKEVIDNIEDQGVPKITEITGNKEPEELVVRIQEESEIGRGQQITENTNIMEALTDSLENSKESNNQGEITVMDYTPKSKEGSERGVDSVQVDSVVMRDVRLSDVGQTEKESDVGFHVASPVCKKALFIESNSQPTVLEHAPISSQSMSIAQAHISNPLNPVCLDFMKPVPLAQSDDSNSLSSEFFLTQTKSLSFHQSNNLFSIPWSNQFPSVNAQPLASIEVKSILKTNVCRPRAIQRRILPKSVAIIEGEKLESQAISKKRGWSEGEMASRRRGEDKKGGEERKKMKAKHAADCHAWEEERKITNDEIDCDPEDVQKMLDLMVGSMKRRSDDPRQEWLGKKISELESKGFSFAEELMKRQNVPNGEGKVMDESFAKYLLANPHVLTGEMEKCDSDNEEAGSSITNGSQGLAATVPKQKPPGQC</sequence>
<evidence type="ECO:0000313" key="5">
    <source>
        <dbReference type="Proteomes" id="UP000554482"/>
    </source>
</evidence>
<dbReference type="Pfam" id="PF14111">
    <property type="entry name" value="DUF4283"/>
    <property type="match status" value="1"/>
</dbReference>
<evidence type="ECO:0000256" key="1">
    <source>
        <dbReference type="SAM" id="MobiDB-lite"/>
    </source>
</evidence>
<dbReference type="OrthoDB" id="1938170at2759"/>
<gene>
    <name evidence="4" type="ORF">FRX31_014401</name>
</gene>
<feature type="domain" description="Zinc knuckle CX2CX4HX4C" evidence="3">
    <location>
        <begin position="216"/>
        <end position="260"/>
    </location>
</feature>
<dbReference type="AlphaFoldDB" id="A0A7J6WF09"/>
<accession>A0A7J6WF09</accession>
<feature type="compositionally biased region" description="Basic and acidic residues" evidence="1">
    <location>
        <begin position="630"/>
        <end position="655"/>
    </location>
</feature>
<feature type="compositionally biased region" description="Acidic residues" evidence="1">
    <location>
        <begin position="29"/>
        <end position="38"/>
    </location>
</feature>
<feature type="region of interest" description="Disordered" evidence="1">
    <location>
        <begin position="756"/>
        <end position="791"/>
    </location>
</feature>
<keyword evidence="5" id="KW-1185">Reference proteome</keyword>
<dbReference type="InterPro" id="IPR025558">
    <property type="entry name" value="DUF4283"/>
</dbReference>
<feature type="compositionally biased region" description="Basic and acidic residues" evidence="1">
    <location>
        <begin position="11"/>
        <end position="28"/>
    </location>
</feature>
<organism evidence="4 5">
    <name type="scientific">Thalictrum thalictroides</name>
    <name type="common">Rue-anemone</name>
    <name type="synonym">Anemone thalictroides</name>
    <dbReference type="NCBI Taxonomy" id="46969"/>
    <lineage>
        <taxon>Eukaryota</taxon>
        <taxon>Viridiplantae</taxon>
        <taxon>Streptophyta</taxon>
        <taxon>Embryophyta</taxon>
        <taxon>Tracheophyta</taxon>
        <taxon>Spermatophyta</taxon>
        <taxon>Magnoliopsida</taxon>
        <taxon>Ranunculales</taxon>
        <taxon>Ranunculaceae</taxon>
        <taxon>Thalictroideae</taxon>
        <taxon>Thalictrum</taxon>
    </lineage>
</organism>
<evidence type="ECO:0000313" key="4">
    <source>
        <dbReference type="EMBL" id="KAF5196009.1"/>
    </source>
</evidence>
<dbReference type="PANTHER" id="PTHR31286">
    <property type="entry name" value="GLYCINE-RICH CELL WALL STRUCTURAL PROTEIN 1.8-LIKE"/>
    <property type="match status" value="1"/>
</dbReference>
<feature type="region of interest" description="Disordered" evidence="1">
    <location>
        <begin position="1"/>
        <end position="38"/>
    </location>
</feature>
<dbReference type="InterPro" id="IPR040256">
    <property type="entry name" value="At4g02000-like"/>
</dbReference>
<dbReference type="EMBL" id="JABWDY010016559">
    <property type="protein sequence ID" value="KAF5196009.1"/>
    <property type="molecule type" value="Genomic_DNA"/>
</dbReference>
<dbReference type="PANTHER" id="PTHR31286:SF167">
    <property type="entry name" value="OS09G0268800 PROTEIN"/>
    <property type="match status" value="1"/>
</dbReference>
<feature type="domain" description="DUF4283" evidence="2">
    <location>
        <begin position="71"/>
        <end position="153"/>
    </location>
</feature>
<protein>
    <submittedName>
        <fullName evidence="4">Zinc knuckle (CCHC-type) family protein</fullName>
    </submittedName>
</protein>
<dbReference type="InterPro" id="IPR025836">
    <property type="entry name" value="Zn_knuckle_CX2CX4HX4C"/>
</dbReference>
<feature type="compositionally biased region" description="Polar residues" evidence="1">
    <location>
        <begin position="767"/>
        <end position="778"/>
    </location>
</feature>
<dbReference type="Pfam" id="PF14392">
    <property type="entry name" value="zf-CCHC_4"/>
    <property type="match status" value="1"/>
</dbReference>
<comment type="caution">
    <text evidence="4">The sequence shown here is derived from an EMBL/GenBank/DDBJ whole genome shotgun (WGS) entry which is preliminary data.</text>
</comment>
<proteinExistence type="predicted"/>
<dbReference type="Proteomes" id="UP000554482">
    <property type="component" value="Unassembled WGS sequence"/>
</dbReference>
<feature type="region of interest" description="Disordered" evidence="1">
    <location>
        <begin position="626"/>
        <end position="655"/>
    </location>
</feature>
<evidence type="ECO:0000259" key="2">
    <source>
        <dbReference type="Pfam" id="PF14111"/>
    </source>
</evidence>
<name>A0A7J6WF09_THATH</name>
<reference evidence="4 5" key="1">
    <citation type="submission" date="2020-06" db="EMBL/GenBank/DDBJ databases">
        <title>Transcriptomic and genomic resources for Thalictrum thalictroides and T. hernandezii: Facilitating candidate gene discovery in an emerging model plant lineage.</title>
        <authorList>
            <person name="Arias T."/>
            <person name="Riano-Pachon D.M."/>
            <person name="Di Stilio V.S."/>
        </authorList>
    </citation>
    <scope>NUCLEOTIDE SEQUENCE [LARGE SCALE GENOMIC DNA]</scope>
    <source>
        <strain evidence="5">cv. WT478/WT964</strain>
        <tissue evidence="4">Leaves</tissue>
    </source>
</reference>
<evidence type="ECO:0000259" key="3">
    <source>
        <dbReference type="Pfam" id="PF14392"/>
    </source>
</evidence>